<feature type="compositionally biased region" description="Polar residues" evidence="1">
    <location>
        <begin position="17"/>
        <end position="28"/>
    </location>
</feature>
<keyword evidence="3" id="KW-1185">Reference proteome</keyword>
<accession>A0AAD1SBV4</accession>
<evidence type="ECO:0000313" key="3">
    <source>
        <dbReference type="Proteomes" id="UP001295444"/>
    </source>
</evidence>
<feature type="region of interest" description="Disordered" evidence="1">
    <location>
        <begin position="1"/>
        <end position="37"/>
    </location>
</feature>
<reference evidence="2" key="1">
    <citation type="submission" date="2022-03" db="EMBL/GenBank/DDBJ databases">
        <authorList>
            <person name="Alioto T."/>
            <person name="Alioto T."/>
            <person name="Gomez Garrido J."/>
        </authorList>
    </citation>
    <scope>NUCLEOTIDE SEQUENCE</scope>
</reference>
<evidence type="ECO:0000256" key="1">
    <source>
        <dbReference type="SAM" id="MobiDB-lite"/>
    </source>
</evidence>
<evidence type="ECO:0000313" key="2">
    <source>
        <dbReference type="EMBL" id="CAH2296935.1"/>
    </source>
</evidence>
<sequence length="69" mass="7744">MLEPSEASLEEKHPLTSPRSGATTPTSDSGEDEAPLTKGNYRRLLVDLWRVWKEDLQVTQAEIVAVHKK</sequence>
<gene>
    <name evidence="2" type="ORF">PECUL_23A040853</name>
</gene>
<organism evidence="2 3">
    <name type="scientific">Pelobates cultripes</name>
    <name type="common">Western spadefoot toad</name>
    <dbReference type="NCBI Taxonomy" id="61616"/>
    <lineage>
        <taxon>Eukaryota</taxon>
        <taxon>Metazoa</taxon>
        <taxon>Chordata</taxon>
        <taxon>Craniata</taxon>
        <taxon>Vertebrata</taxon>
        <taxon>Euteleostomi</taxon>
        <taxon>Amphibia</taxon>
        <taxon>Batrachia</taxon>
        <taxon>Anura</taxon>
        <taxon>Pelobatoidea</taxon>
        <taxon>Pelobatidae</taxon>
        <taxon>Pelobates</taxon>
    </lineage>
</organism>
<dbReference type="EMBL" id="OW240916">
    <property type="protein sequence ID" value="CAH2296935.1"/>
    <property type="molecule type" value="Genomic_DNA"/>
</dbReference>
<name>A0AAD1SBV4_PELCU</name>
<feature type="non-terminal residue" evidence="2">
    <location>
        <position position="69"/>
    </location>
</feature>
<dbReference type="Proteomes" id="UP001295444">
    <property type="component" value="Chromosome 05"/>
</dbReference>
<protein>
    <submittedName>
        <fullName evidence="2">Uncharacterized protein</fullName>
    </submittedName>
</protein>
<proteinExistence type="predicted"/>
<dbReference type="AlphaFoldDB" id="A0AAD1SBV4"/>